<dbReference type="InterPro" id="IPR036388">
    <property type="entry name" value="WH-like_DNA-bd_sf"/>
</dbReference>
<evidence type="ECO:0000313" key="4">
    <source>
        <dbReference type="EMBL" id="OIJ68215.1"/>
    </source>
</evidence>
<name>A0A1J4P0E4_9ACTN</name>
<dbReference type="InterPro" id="IPR039420">
    <property type="entry name" value="WalR-like"/>
</dbReference>
<evidence type="ECO:0000313" key="5">
    <source>
        <dbReference type="Proteomes" id="UP000034196"/>
    </source>
</evidence>
<keyword evidence="5" id="KW-1185">Reference proteome</keyword>
<organism evidence="4 5">
    <name type="scientific">Streptomyces mangrovisoli</name>
    <dbReference type="NCBI Taxonomy" id="1428628"/>
    <lineage>
        <taxon>Bacteria</taxon>
        <taxon>Bacillati</taxon>
        <taxon>Actinomycetota</taxon>
        <taxon>Actinomycetes</taxon>
        <taxon>Kitasatosporales</taxon>
        <taxon>Streptomycetaceae</taxon>
        <taxon>Streptomyces</taxon>
    </lineage>
</organism>
<evidence type="ECO:0000259" key="3">
    <source>
        <dbReference type="PROSITE" id="PS50043"/>
    </source>
</evidence>
<dbReference type="GO" id="GO:0003677">
    <property type="term" value="F:DNA binding"/>
    <property type="evidence" value="ECO:0007669"/>
    <property type="project" value="UniProtKB-KW"/>
</dbReference>
<dbReference type="CDD" id="cd06170">
    <property type="entry name" value="LuxR_C_like"/>
    <property type="match status" value="1"/>
</dbReference>
<feature type="compositionally biased region" description="Low complexity" evidence="2">
    <location>
        <begin position="554"/>
        <end position="572"/>
    </location>
</feature>
<evidence type="ECO:0000256" key="1">
    <source>
        <dbReference type="ARBA" id="ARBA00023125"/>
    </source>
</evidence>
<keyword evidence="1" id="KW-0238">DNA-binding</keyword>
<accession>A0A1J4P0E4</accession>
<proteinExistence type="predicted"/>
<dbReference type="AlphaFoldDB" id="A0A1J4P0E4"/>
<dbReference type="GO" id="GO:0006355">
    <property type="term" value="P:regulation of DNA-templated transcription"/>
    <property type="evidence" value="ECO:0007669"/>
    <property type="project" value="InterPro"/>
</dbReference>
<dbReference type="InterPro" id="IPR016032">
    <property type="entry name" value="Sig_transdc_resp-reg_C-effctor"/>
</dbReference>
<dbReference type="InterPro" id="IPR000792">
    <property type="entry name" value="Tscrpt_reg_LuxR_C"/>
</dbReference>
<gene>
    <name evidence="4" type="ORF">WN71_009255</name>
</gene>
<feature type="region of interest" description="Disordered" evidence="2">
    <location>
        <begin position="539"/>
        <end position="622"/>
    </location>
</feature>
<feature type="compositionally biased region" description="Low complexity" evidence="2">
    <location>
        <begin position="580"/>
        <end position="622"/>
    </location>
</feature>
<dbReference type="Proteomes" id="UP000034196">
    <property type="component" value="Unassembled WGS sequence"/>
</dbReference>
<dbReference type="STRING" id="1428628.WN71_009255"/>
<dbReference type="Pfam" id="PF00196">
    <property type="entry name" value="GerE"/>
    <property type="match status" value="1"/>
</dbReference>
<dbReference type="SUPFAM" id="SSF46894">
    <property type="entry name" value="C-terminal effector domain of the bipartite response regulators"/>
    <property type="match status" value="1"/>
</dbReference>
<dbReference type="SMART" id="SM00421">
    <property type="entry name" value="HTH_LUXR"/>
    <property type="match status" value="1"/>
</dbReference>
<dbReference type="PRINTS" id="PR00038">
    <property type="entry name" value="HTHLUXR"/>
</dbReference>
<feature type="domain" description="HTH luxR-type" evidence="3">
    <location>
        <begin position="961"/>
        <end position="1026"/>
    </location>
</feature>
<dbReference type="EMBL" id="LAVA02000018">
    <property type="protein sequence ID" value="OIJ68215.1"/>
    <property type="molecule type" value="Genomic_DNA"/>
</dbReference>
<protein>
    <recommendedName>
        <fullName evidence="3">HTH luxR-type domain-containing protein</fullName>
    </recommendedName>
</protein>
<feature type="region of interest" description="Disordered" evidence="2">
    <location>
        <begin position="945"/>
        <end position="966"/>
    </location>
</feature>
<feature type="region of interest" description="Disordered" evidence="2">
    <location>
        <begin position="257"/>
        <end position="283"/>
    </location>
</feature>
<sequence>MLVGGPPGCADPSLMKAYARAAGAVLLDAPASPAETGIPLGVVGQLFQRAAGAGVSGAVDDGLPAVIRQEGARLAAATNDDAAGEGGEVGFAVLHRLHAALLRLSESAPVLVVVDEARHADEASLRFLLFLARRVREARVVVVLAESDAHTASASTAPAGFHAELLRLPHCAHLRLGALPPYAVAGALAEVLPPAQAEVLAADAHRISGGNPLLVRALALDHLAGRPGNAVPYGRDASYGDEVPYGDQVPYGQGSYGGHLSYGDEPLPHDDGSPSPSGDPVLAPGERFRLAVTGLLRRGDPAVLRLAQVLALAGADAPAAVLGRAAVLPAPAVSRALHALTEAGLLRGERFGHPEMARALREDLSAAETAELSRSVAHLLYEEGWPAATVARHLLAADTGPVGEAETAGWSGERVGWAAGVLREAAEEAGARHRHDLALRCLEAACALVPEERRAALEVRAADAAWHVRPAGVVRHLPRLLRAAQDGRLATGDTTAVAWHLLWHGRFEEVADLLTGCPGTDRRTADELAVLRLALATVGPEPQTVDHPAPRTPPGGTLAPTAPLTAGTTTPAPRRPPATPAGVTTSVPRRPTPTPAETATLTPPRPTGTPAATAVDPAPAEPRSQCLAVLDDVLRDRIGAAEAEVSAGQALERVRLGEGGAATAEPVLSALLALVYADRPRSADAWCERLLADPGVTAGPAWRARLEAVRAESALRRGDLPAARRLAGSALGLLPEPAWGVGAGLVLGAAVLAATHTGRLDEAAALLARPLPEAVLRSRYGLHYLHARGHHHLAAGRPYAAYADFAACGQPMTARGIDVPGLVPWRTGAAEASLRLGEDDRARRLAAEQLDRLAGPAGKDRARSRGLTLRVLAAASEPGCRVALLGEAVDLLDDDGGGDHLELARALAALSHALNRAGQLGRARMVARRAHRAAQECEAAGLSEELQAGKDDPRPAGPAASGGDTARLSDAELRVAALAAQGMTNREIAGRLFVTVSTVEQHLTQVYRKLNVRHRKELPYDLNTGLHEPA</sequence>
<dbReference type="PANTHER" id="PTHR43214:SF42">
    <property type="entry name" value="TRANSCRIPTIONAL REGULATORY PROTEIN DESR"/>
    <property type="match status" value="1"/>
</dbReference>
<reference evidence="4" key="1">
    <citation type="submission" date="2016-10" db="EMBL/GenBank/DDBJ databases">
        <title>Genome sequence of Streptomyces mangrovisoli MUSC 149.</title>
        <authorList>
            <person name="Lee L.-H."/>
            <person name="Ser H.-L."/>
        </authorList>
    </citation>
    <scope>NUCLEOTIDE SEQUENCE [LARGE SCALE GENOMIC DNA]</scope>
    <source>
        <strain evidence="4">MUSC 149</strain>
    </source>
</reference>
<dbReference type="PROSITE" id="PS50043">
    <property type="entry name" value="HTH_LUXR_2"/>
    <property type="match status" value="1"/>
</dbReference>
<evidence type="ECO:0000256" key="2">
    <source>
        <dbReference type="SAM" id="MobiDB-lite"/>
    </source>
</evidence>
<dbReference type="Gene3D" id="1.10.10.10">
    <property type="entry name" value="Winged helix-like DNA-binding domain superfamily/Winged helix DNA-binding domain"/>
    <property type="match status" value="1"/>
</dbReference>
<dbReference type="PANTHER" id="PTHR43214">
    <property type="entry name" value="TWO-COMPONENT RESPONSE REGULATOR"/>
    <property type="match status" value="1"/>
</dbReference>
<comment type="caution">
    <text evidence="4">The sequence shown here is derived from an EMBL/GenBank/DDBJ whole genome shotgun (WGS) entry which is preliminary data.</text>
</comment>